<dbReference type="InterPro" id="IPR036404">
    <property type="entry name" value="Jacalin-like_lectin_dom_sf"/>
</dbReference>
<reference evidence="3" key="2">
    <citation type="submission" date="2018-05" db="EMBL/GenBank/DDBJ databases">
        <title>OpunRS2 (Oryza punctata Reference Sequence Version 2).</title>
        <authorList>
            <person name="Zhang J."/>
            <person name="Kudrna D."/>
            <person name="Lee S."/>
            <person name="Talag J."/>
            <person name="Welchert J."/>
            <person name="Wing R.A."/>
        </authorList>
    </citation>
    <scope>NUCLEOTIDE SEQUENCE [LARGE SCALE GENOMIC DNA]</scope>
</reference>
<dbReference type="STRING" id="4537.A0A0E0JI75"/>
<dbReference type="InterPro" id="IPR033734">
    <property type="entry name" value="Jacalin-like_lectin_dom_plant"/>
</dbReference>
<evidence type="ECO:0000259" key="2">
    <source>
        <dbReference type="PROSITE" id="PS51752"/>
    </source>
</evidence>
<dbReference type="CDD" id="cd09612">
    <property type="entry name" value="Jacalin"/>
    <property type="match status" value="1"/>
</dbReference>
<keyword evidence="4" id="KW-1185">Reference proteome</keyword>
<dbReference type="PROSITE" id="PS51752">
    <property type="entry name" value="JACALIN_LECTIN"/>
    <property type="match status" value="1"/>
</dbReference>
<dbReference type="OMA" id="IIEIWIA"/>
<dbReference type="PANTHER" id="PTHR46506">
    <property type="entry name" value="OS05G0143600 PROTEIN"/>
    <property type="match status" value="1"/>
</dbReference>
<dbReference type="Gramene" id="OPUNC01G14430.1">
    <property type="protein sequence ID" value="OPUNC01G14430.1"/>
    <property type="gene ID" value="OPUNC01G14430"/>
</dbReference>
<dbReference type="Proteomes" id="UP000026962">
    <property type="component" value="Chromosome 1"/>
</dbReference>
<dbReference type="SUPFAM" id="SSF51101">
    <property type="entry name" value="Mannose-binding lectins"/>
    <property type="match status" value="1"/>
</dbReference>
<protein>
    <recommendedName>
        <fullName evidence="2">Jacalin-type lectin domain-containing protein</fullName>
    </recommendedName>
</protein>
<evidence type="ECO:0000313" key="3">
    <source>
        <dbReference type="EnsemblPlants" id="OPUNC01G14430.1"/>
    </source>
</evidence>
<dbReference type="HOGENOM" id="CLU_078923_4_0_1"/>
<dbReference type="Pfam" id="PF01419">
    <property type="entry name" value="Jacalin"/>
    <property type="match status" value="1"/>
</dbReference>
<sequence>MTLVKIGLWGGNGGQPQDISVPPKKLLGMTIYSSDAIRSIAFNYIGVDGQEYAIGPWGGGDGTRTEIKLGSSEHLKEISGTHGPVYDLDDIVTYLKIVTSANTYEVGVPNGKEFSIPLQGSGHVVGFFARSGTLIDAIGIYVHP</sequence>
<reference evidence="3" key="1">
    <citation type="submission" date="2015-04" db="UniProtKB">
        <authorList>
            <consortium name="EnsemblPlants"/>
        </authorList>
    </citation>
    <scope>IDENTIFICATION</scope>
</reference>
<dbReference type="EnsemblPlants" id="OPUNC01G14430.1">
    <property type="protein sequence ID" value="OPUNC01G14430.1"/>
    <property type="gene ID" value="OPUNC01G14430"/>
</dbReference>
<dbReference type="SMART" id="SM00915">
    <property type="entry name" value="Jacalin"/>
    <property type="match status" value="1"/>
</dbReference>
<dbReference type="Gene3D" id="2.100.10.30">
    <property type="entry name" value="Jacalin-like lectin domain"/>
    <property type="match status" value="1"/>
</dbReference>
<evidence type="ECO:0000256" key="1">
    <source>
        <dbReference type="ARBA" id="ARBA00022734"/>
    </source>
</evidence>
<name>A0A0E0JI75_ORYPU</name>
<organism evidence="3">
    <name type="scientific">Oryza punctata</name>
    <name type="common">Red rice</name>
    <dbReference type="NCBI Taxonomy" id="4537"/>
    <lineage>
        <taxon>Eukaryota</taxon>
        <taxon>Viridiplantae</taxon>
        <taxon>Streptophyta</taxon>
        <taxon>Embryophyta</taxon>
        <taxon>Tracheophyta</taxon>
        <taxon>Spermatophyta</taxon>
        <taxon>Magnoliopsida</taxon>
        <taxon>Liliopsida</taxon>
        <taxon>Poales</taxon>
        <taxon>Poaceae</taxon>
        <taxon>BOP clade</taxon>
        <taxon>Oryzoideae</taxon>
        <taxon>Oryzeae</taxon>
        <taxon>Oryzinae</taxon>
        <taxon>Oryza</taxon>
    </lineage>
</organism>
<dbReference type="InterPro" id="IPR001229">
    <property type="entry name" value="Jacalin-like_lectin_dom"/>
</dbReference>
<accession>A0A0E0JI75</accession>
<keyword evidence="1" id="KW-0430">Lectin</keyword>
<feature type="domain" description="Jacalin-type lectin" evidence="2">
    <location>
        <begin position="3"/>
        <end position="144"/>
    </location>
</feature>
<dbReference type="AlphaFoldDB" id="A0A0E0JI75"/>
<evidence type="ECO:0000313" key="4">
    <source>
        <dbReference type="Proteomes" id="UP000026962"/>
    </source>
</evidence>
<dbReference type="GO" id="GO:0030246">
    <property type="term" value="F:carbohydrate binding"/>
    <property type="evidence" value="ECO:0007669"/>
    <property type="project" value="UniProtKB-KW"/>
</dbReference>
<proteinExistence type="predicted"/>